<proteinExistence type="predicted"/>
<keyword evidence="1" id="KW-1133">Transmembrane helix</keyword>
<reference evidence="3" key="3">
    <citation type="submission" date="2015-04" db="UniProtKB">
        <authorList>
            <consortium name="EnsemblPlants"/>
        </authorList>
    </citation>
    <scope>IDENTIFICATION</scope>
    <source>
        <strain evidence="3">cv. Jemalong A17</strain>
    </source>
</reference>
<protein>
    <submittedName>
        <fullName evidence="2">Transmembrane protein, putative</fullName>
    </submittedName>
</protein>
<evidence type="ECO:0000313" key="2">
    <source>
        <dbReference type="EMBL" id="AET03082.1"/>
    </source>
</evidence>
<dbReference type="Proteomes" id="UP000002051">
    <property type="component" value="Chromosome 8"/>
</dbReference>
<name>G7LEN7_MEDTR</name>
<keyword evidence="4" id="KW-1185">Reference proteome</keyword>
<accession>G7LEN7</accession>
<sequence>MMNSKEGMGNNSIESEFECIEKPTWFGLVGFGLRSVLFLKVLGSILYRQFRWVTTMMADSYRQSYNHQVETIQDDPNLEVLTTDQTQEQLKKYYLKQWPICPALKYASWKSSVAQVSVHYCHVKRSEGSFETMANLSGTQVRFMEILSCSSFGTLLSC</sequence>
<dbReference type="PaxDb" id="3880-AET03082"/>
<dbReference type="EMBL" id="CM001224">
    <property type="protein sequence ID" value="AET03082.1"/>
    <property type="molecule type" value="Genomic_DNA"/>
</dbReference>
<dbReference type="HOGENOM" id="CLU_1671937_0_0_1"/>
<reference evidence="2 4" key="1">
    <citation type="journal article" date="2011" name="Nature">
        <title>The Medicago genome provides insight into the evolution of rhizobial symbioses.</title>
        <authorList>
            <person name="Young N.D."/>
            <person name="Debelle F."/>
            <person name="Oldroyd G.E."/>
            <person name="Geurts R."/>
            <person name="Cannon S.B."/>
            <person name="Udvardi M.K."/>
            <person name="Benedito V.A."/>
            <person name="Mayer K.F."/>
            <person name="Gouzy J."/>
            <person name="Schoof H."/>
            <person name="Van de Peer Y."/>
            <person name="Proost S."/>
            <person name="Cook D.R."/>
            <person name="Meyers B.C."/>
            <person name="Spannagl M."/>
            <person name="Cheung F."/>
            <person name="De Mita S."/>
            <person name="Krishnakumar V."/>
            <person name="Gundlach H."/>
            <person name="Zhou S."/>
            <person name="Mudge J."/>
            <person name="Bharti A.K."/>
            <person name="Murray J.D."/>
            <person name="Naoumkina M.A."/>
            <person name="Rosen B."/>
            <person name="Silverstein K.A."/>
            <person name="Tang H."/>
            <person name="Rombauts S."/>
            <person name="Zhao P.X."/>
            <person name="Zhou P."/>
            <person name="Barbe V."/>
            <person name="Bardou P."/>
            <person name="Bechner M."/>
            <person name="Bellec A."/>
            <person name="Berger A."/>
            <person name="Berges H."/>
            <person name="Bidwell S."/>
            <person name="Bisseling T."/>
            <person name="Choisne N."/>
            <person name="Couloux A."/>
            <person name="Denny R."/>
            <person name="Deshpande S."/>
            <person name="Dai X."/>
            <person name="Doyle J.J."/>
            <person name="Dudez A.M."/>
            <person name="Farmer A.D."/>
            <person name="Fouteau S."/>
            <person name="Franken C."/>
            <person name="Gibelin C."/>
            <person name="Gish J."/>
            <person name="Goldstein S."/>
            <person name="Gonzalez A.J."/>
            <person name="Green P.J."/>
            <person name="Hallab A."/>
            <person name="Hartog M."/>
            <person name="Hua A."/>
            <person name="Humphray S.J."/>
            <person name="Jeong D.H."/>
            <person name="Jing Y."/>
            <person name="Jocker A."/>
            <person name="Kenton S.M."/>
            <person name="Kim D.J."/>
            <person name="Klee K."/>
            <person name="Lai H."/>
            <person name="Lang C."/>
            <person name="Lin S."/>
            <person name="Macmil S.L."/>
            <person name="Magdelenat G."/>
            <person name="Matthews L."/>
            <person name="McCorrison J."/>
            <person name="Monaghan E.L."/>
            <person name="Mun J.H."/>
            <person name="Najar F.Z."/>
            <person name="Nicholson C."/>
            <person name="Noirot C."/>
            <person name="O'Bleness M."/>
            <person name="Paule C.R."/>
            <person name="Poulain J."/>
            <person name="Prion F."/>
            <person name="Qin B."/>
            <person name="Qu C."/>
            <person name="Retzel E.F."/>
            <person name="Riddle C."/>
            <person name="Sallet E."/>
            <person name="Samain S."/>
            <person name="Samson N."/>
            <person name="Sanders I."/>
            <person name="Saurat O."/>
            <person name="Scarpelli C."/>
            <person name="Schiex T."/>
            <person name="Segurens B."/>
            <person name="Severin A.J."/>
            <person name="Sherrier D.J."/>
            <person name="Shi R."/>
            <person name="Sims S."/>
            <person name="Singer S.R."/>
            <person name="Sinharoy S."/>
            <person name="Sterck L."/>
            <person name="Viollet A."/>
            <person name="Wang B.B."/>
            <person name="Wang K."/>
            <person name="Wang M."/>
            <person name="Wang X."/>
            <person name="Warfsmann J."/>
            <person name="Weissenbach J."/>
            <person name="White D.D."/>
            <person name="White J.D."/>
            <person name="Wiley G.B."/>
            <person name="Wincker P."/>
            <person name="Xing Y."/>
            <person name="Yang L."/>
            <person name="Yao Z."/>
            <person name="Ying F."/>
            <person name="Zhai J."/>
            <person name="Zhou L."/>
            <person name="Zuber A."/>
            <person name="Denarie J."/>
            <person name="Dixon R.A."/>
            <person name="May G.D."/>
            <person name="Schwartz D.C."/>
            <person name="Rogers J."/>
            <person name="Quetier F."/>
            <person name="Town C.D."/>
            <person name="Roe B.A."/>
        </authorList>
    </citation>
    <scope>NUCLEOTIDE SEQUENCE [LARGE SCALE GENOMIC DNA]</scope>
    <source>
        <strain evidence="2">A17</strain>
        <strain evidence="3 4">cv. Jemalong A17</strain>
    </source>
</reference>
<dbReference type="EnsemblPlants" id="AET03082">
    <property type="protein sequence ID" value="AET03082"/>
    <property type="gene ID" value="MTR_8g062530"/>
</dbReference>
<feature type="transmembrane region" description="Helical" evidence="1">
    <location>
        <begin position="25"/>
        <end position="47"/>
    </location>
</feature>
<evidence type="ECO:0000256" key="1">
    <source>
        <dbReference type="SAM" id="Phobius"/>
    </source>
</evidence>
<reference evidence="2 4" key="2">
    <citation type="journal article" date="2014" name="BMC Genomics">
        <title>An improved genome release (version Mt4.0) for the model legume Medicago truncatula.</title>
        <authorList>
            <person name="Tang H."/>
            <person name="Krishnakumar V."/>
            <person name="Bidwell S."/>
            <person name="Rosen B."/>
            <person name="Chan A."/>
            <person name="Zhou S."/>
            <person name="Gentzbittel L."/>
            <person name="Childs K.L."/>
            <person name="Yandell M."/>
            <person name="Gundlach H."/>
            <person name="Mayer K.F."/>
            <person name="Schwartz D.C."/>
            <person name="Town C.D."/>
        </authorList>
    </citation>
    <scope>GENOME REANNOTATION</scope>
    <source>
        <strain evidence="3 4">cv. Jemalong A17</strain>
    </source>
</reference>
<evidence type="ECO:0000313" key="3">
    <source>
        <dbReference type="EnsemblPlants" id="AET03082"/>
    </source>
</evidence>
<dbReference type="AlphaFoldDB" id="G7LEN7"/>
<keyword evidence="1" id="KW-0472">Membrane</keyword>
<keyword evidence="1 2" id="KW-0812">Transmembrane</keyword>
<evidence type="ECO:0000313" key="4">
    <source>
        <dbReference type="Proteomes" id="UP000002051"/>
    </source>
</evidence>
<organism evidence="2 4">
    <name type="scientific">Medicago truncatula</name>
    <name type="common">Barrel medic</name>
    <name type="synonym">Medicago tribuloides</name>
    <dbReference type="NCBI Taxonomy" id="3880"/>
    <lineage>
        <taxon>Eukaryota</taxon>
        <taxon>Viridiplantae</taxon>
        <taxon>Streptophyta</taxon>
        <taxon>Embryophyta</taxon>
        <taxon>Tracheophyta</taxon>
        <taxon>Spermatophyta</taxon>
        <taxon>Magnoliopsida</taxon>
        <taxon>eudicotyledons</taxon>
        <taxon>Gunneridae</taxon>
        <taxon>Pentapetalae</taxon>
        <taxon>rosids</taxon>
        <taxon>fabids</taxon>
        <taxon>Fabales</taxon>
        <taxon>Fabaceae</taxon>
        <taxon>Papilionoideae</taxon>
        <taxon>50 kb inversion clade</taxon>
        <taxon>NPAAA clade</taxon>
        <taxon>Hologalegina</taxon>
        <taxon>IRL clade</taxon>
        <taxon>Trifolieae</taxon>
        <taxon>Medicago</taxon>
    </lineage>
</organism>
<gene>
    <name evidence="2" type="ordered locus">MTR_8g062530</name>
</gene>